<evidence type="ECO:0000313" key="2">
    <source>
        <dbReference type="Proteomes" id="UP000321580"/>
    </source>
</evidence>
<keyword evidence="2" id="KW-1185">Reference proteome</keyword>
<evidence type="ECO:0000313" key="1">
    <source>
        <dbReference type="EMBL" id="TXB70273.1"/>
    </source>
</evidence>
<reference evidence="1 2" key="1">
    <citation type="submission" date="2019-08" db="EMBL/GenBank/DDBJ databases">
        <title>Genome of Phaeodactylibacter luteus.</title>
        <authorList>
            <person name="Bowman J.P."/>
        </authorList>
    </citation>
    <scope>NUCLEOTIDE SEQUENCE [LARGE SCALE GENOMIC DNA]</scope>
    <source>
        <strain evidence="1 2">KCTC 42180</strain>
    </source>
</reference>
<dbReference type="EMBL" id="VOOR01000001">
    <property type="protein sequence ID" value="TXB70273.1"/>
    <property type="molecule type" value="Genomic_DNA"/>
</dbReference>
<dbReference type="Proteomes" id="UP000321580">
    <property type="component" value="Unassembled WGS sequence"/>
</dbReference>
<proteinExistence type="predicted"/>
<accession>A0A5C6S7E4</accession>
<comment type="caution">
    <text evidence="1">The sequence shown here is derived from an EMBL/GenBank/DDBJ whole genome shotgun (WGS) entry which is preliminary data.</text>
</comment>
<dbReference type="AlphaFoldDB" id="A0A5C6S7E4"/>
<organism evidence="1 2">
    <name type="scientific">Phaeodactylibacter luteus</name>
    <dbReference type="NCBI Taxonomy" id="1564516"/>
    <lineage>
        <taxon>Bacteria</taxon>
        <taxon>Pseudomonadati</taxon>
        <taxon>Bacteroidota</taxon>
        <taxon>Saprospiria</taxon>
        <taxon>Saprospirales</taxon>
        <taxon>Haliscomenobacteraceae</taxon>
        <taxon>Phaeodactylibacter</taxon>
    </lineage>
</organism>
<protein>
    <submittedName>
        <fullName evidence="1">Uncharacterized protein</fullName>
    </submittedName>
</protein>
<sequence length="505" mass="57560">MKSLIELVGLLTRYKKKQIEVLGEKKGTGSRYDTFYEIVASGEVTTDDEAARFFFGEDKDGSYVQYRNLRNNFFRRLVNTAFFIDLKKPMFNDAQAAVHHVRKQAAAARIVGSRGAVRSAMEIAEKTIKPAVAYELTYEVLDLARLLRHKYTFMVPNEGKRAKYERLIECSLSDLAHIAKAEQMYYKLIAPYIKSKGHKPWMNKKARQFLLELEGGRAECKAHYFQVLYYSIAELECMTRHDYRSAIAVCRRALAFLETRKATTPPMKAAFLQTIVAAATMLRWYGEAEKAAEESRGLTLPGTLNWYKGLEQGIYLHLHQKQYQKAYELYAAARQHQRFCHLPPATAEAWRILEAYIGLLRAAGKITAPVGNGDCPRLMPAKLLNEVPIFSKDKRGLNIPVLIVHIIMLLQLGRYDEAYARMQALDKYAGRHLQSGDDTFRSFCFIKALLCIHYAGYKKEAAQSAAAELLAQMSESPLQLVQAPHEIEVMPYEHLWDMAMDIISA</sequence>
<gene>
    <name evidence="1" type="ORF">FRY97_00800</name>
</gene>
<name>A0A5C6S7E4_9BACT</name>
<dbReference type="RefSeq" id="WP_147165505.1">
    <property type="nucleotide sequence ID" value="NZ_VOOR01000001.1"/>
</dbReference>
<dbReference type="OrthoDB" id="1490648at2"/>